<protein>
    <submittedName>
        <fullName evidence="1">Tryptophan 2,3-dioxygenase family protein</fullName>
    </submittedName>
</protein>
<gene>
    <name evidence="1" type="ORF">M8542_31615</name>
</gene>
<evidence type="ECO:0000313" key="2">
    <source>
        <dbReference type="Proteomes" id="UP001144096"/>
    </source>
</evidence>
<dbReference type="InterPro" id="IPR037217">
    <property type="entry name" value="Trp/Indoleamine_2_3_dOase-like"/>
</dbReference>
<dbReference type="AlphaFoldDB" id="A0A9X2SMP8"/>
<dbReference type="GO" id="GO:0020037">
    <property type="term" value="F:heme binding"/>
    <property type="evidence" value="ECO:0007669"/>
    <property type="project" value="InterPro"/>
</dbReference>
<dbReference type="GO" id="GO:0004833">
    <property type="term" value="F:L-tryptophan 2,3-dioxygenase activity"/>
    <property type="evidence" value="ECO:0007669"/>
    <property type="project" value="InterPro"/>
</dbReference>
<dbReference type="Gene3D" id="1.20.58.480">
    <property type="match status" value="1"/>
</dbReference>
<dbReference type="GO" id="GO:0019442">
    <property type="term" value="P:L-tryptophan catabolic process to acetyl-CoA"/>
    <property type="evidence" value="ECO:0007669"/>
    <property type="project" value="TreeGrafter"/>
</dbReference>
<organism evidence="1 2">
    <name type="scientific">Amycolatopsis iheyensis</name>
    <dbReference type="NCBI Taxonomy" id="2945988"/>
    <lineage>
        <taxon>Bacteria</taxon>
        <taxon>Bacillati</taxon>
        <taxon>Actinomycetota</taxon>
        <taxon>Actinomycetes</taxon>
        <taxon>Pseudonocardiales</taxon>
        <taxon>Pseudonocardiaceae</taxon>
        <taxon>Amycolatopsis</taxon>
    </lineage>
</organism>
<dbReference type="PANTHER" id="PTHR10138">
    <property type="entry name" value="TRYPTOPHAN 2,3-DIOXYGENASE"/>
    <property type="match status" value="1"/>
</dbReference>
<dbReference type="PANTHER" id="PTHR10138:SF0">
    <property type="entry name" value="TRYPTOPHAN 2,3-DIOXYGENASE"/>
    <property type="match status" value="1"/>
</dbReference>
<dbReference type="RefSeq" id="WP_257923954.1">
    <property type="nucleotide sequence ID" value="NZ_JAMXQV010000019.1"/>
</dbReference>
<proteinExistence type="predicted"/>
<dbReference type="Proteomes" id="UP001144096">
    <property type="component" value="Unassembled WGS sequence"/>
</dbReference>
<comment type="caution">
    <text evidence="1">The sequence shown here is derived from an EMBL/GenBank/DDBJ whole genome shotgun (WGS) entry which is preliminary data.</text>
</comment>
<dbReference type="EMBL" id="JAMXQV010000019">
    <property type="protein sequence ID" value="MCR6487388.1"/>
    <property type="molecule type" value="Genomic_DNA"/>
</dbReference>
<dbReference type="SUPFAM" id="SSF140959">
    <property type="entry name" value="Indolic compounds 2,3-dioxygenase-like"/>
    <property type="match status" value="1"/>
</dbReference>
<name>A0A9X2SMP8_9PSEU</name>
<accession>A0A9X2SMP8</accession>
<reference evidence="1" key="1">
    <citation type="submission" date="2022-06" db="EMBL/GenBank/DDBJ databases">
        <title>Amycolatopsis iheyaensis sp. nov., a new species of the genus Amycolatopsis isolated from soil in Iheya island, Japan.</title>
        <authorList>
            <person name="Ngamcharungchit C."/>
            <person name="Kanto H."/>
            <person name="Take A."/>
            <person name="Intra B."/>
            <person name="Matsumoto A."/>
            <person name="Panbangred W."/>
            <person name="Inahashi Y."/>
        </authorList>
    </citation>
    <scope>NUCLEOTIDE SEQUENCE</scope>
    <source>
        <strain evidence="1">OK19-0408</strain>
    </source>
</reference>
<evidence type="ECO:0000313" key="1">
    <source>
        <dbReference type="EMBL" id="MCR6487388.1"/>
    </source>
</evidence>
<dbReference type="GO" id="GO:0046872">
    <property type="term" value="F:metal ion binding"/>
    <property type="evidence" value="ECO:0007669"/>
    <property type="project" value="InterPro"/>
</dbReference>
<dbReference type="GO" id="GO:0019441">
    <property type="term" value="P:L-tryptophan catabolic process to kynurenine"/>
    <property type="evidence" value="ECO:0007669"/>
    <property type="project" value="InterPro"/>
</dbReference>
<dbReference type="InterPro" id="IPR004981">
    <property type="entry name" value="Trp_2_3_dOase"/>
</dbReference>
<dbReference type="Pfam" id="PF03301">
    <property type="entry name" value="Trp_dioxygenase"/>
    <property type="match status" value="2"/>
</dbReference>
<keyword evidence="2" id="KW-1185">Reference proteome</keyword>
<sequence length="242" mass="27572">MPGYGEYLRLPALLDLQGARARDELLFVVVHQAFELWFKQLLAELEEARDLMLRGESRAPRERLTRVVAVQRMLLGQFDVLDTLAPQDFARFRGALGTGNGGQSAQFREITLLSGAVDDGRFDRPWHTPAERTRLRRRYTEPTLWDGYLAVLSKAGFAVTTEEERFAAYARIAAARDELWDLSEALVAHDQAWAAWQGRHLLTVQRQIGRRRGTGGTTGAAHLSGRPQERFYPELWELRARL</sequence>